<evidence type="ECO:0000256" key="3">
    <source>
        <dbReference type="ARBA" id="ARBA00022692"/>
    </source>
</evidence>
<accession>A0A3N1XYM2</accession>
<dbReference type="EMBL" id="RJVG01000001">
    <property type="protein sequence ID" value="ROR31706.1"/>
    <property type="molecule type" value="Genomic_DNA"/>
</dbReference>
<dbReference type="Proteomes" id="UP000273083">
    <property type="component" value="Unassembled WGS sequence"/>
</dbReference>
<proteinExistence type="predicted"/>
<dbReference type="InterPro" id="IPR001851">
    <property type="entry name" value="ABC_transp_permease"/>
</dbReference>
<evidence type="ECO:0000256" key="5">
    <source>
        <dbReference type="ARBA" id="ARBA00023136"/>
    </source>
</evidence>
<keyword evidence="5 6" id="KW-0472">Membrane</keyword>
<feature type="transmembrane region" description="Helical" evidence="6">
    <location>
        <begin position="12"/>
        <end position="34"/>
    </location>
</feature>
<dbReference type="Pfam" id="PF02653">
    <property type="entry name" value="BPD_transp_2"/>
    <property type="match status" value="1"/>
</dbReference>
<evidence type="ECO:0000313" key="8">
    <source>
        <dbReference type="Proteomes" id="UP000273083"/>
    </source>
</evidence>
<sequence length="330" mass="35010">MDKTLNKNSILKLVENNAITIIMIIMVIVVGISKDNFISISNFKNISVNTAVRFIIALGISGCLITKGTDLSAGRIVGLGACISAILLQKADYGSKFFPNLGELPIPLVILITVAVCCIFGILNGVIISFFKVPPFIMTLGMQTFVYGITLVFTGADPIGGLRDDYTMVARGTFLGIPYLFIIAFVFGLVFWLLYNMTKHGKYMYAVGGNESAAEVSGVNTSKTKIIIYGLAAVLYGVAGYLLAAKAGGASVNTGYGYELEAIAACTIGGVSTNGGVGKISGILIGVLVFELLKSSLQFLGVETSYTYIVQGLVIVIAVALDLRKYLAKK</sequence>
<keyword evidence="2" id="KW-1003">Cell membrane</keyword>
<feature type="transmembrane region" description="Helical" evidence="6">
    <location>
        <begin position="305"/>
        <end position="323"/>
    </location>
</feature>
<organism evidence="7 8">
    <name type="scientific">Mobilisporobacter senegalensis</name>
    <dbReference type="NCBI Taxonomy" id="1329262"/>
    <lineage>
        <taxon>Bacteria</taxon>
        <taxon>Bacillati</taxon>
        <taxon>Bacillota</taxon>
        <taxon>Clostridia</taxon>
        <taxon>Lachnospirales</taxon>
        <taxon>Lachnospiraceae</taxon>
        <taxon>Mobilisporobacter</taxon>
    </lineage>
</organism>
<comment type="subcellular location">
    <subcellularLocation>
        <location evidence="1">Cell membrane</location>
        <topology evidence="1">Multi-pass membrane protein</topology>
    </subcellularLocation>
</comment>
<gene>
    <name evidence="7" type="ORF">EDD66_101324</name>
</gene>
<feature type="transmembrane region" description="Helical" evidence="6">
    <location>
        <begin position="46"/>
        <end position="65"/>
    </location>
</feature>
<feature type="transmembrane region" description="Helical" evidence="6">
    <location>
        <begin position="226"/>
        <end position="244"/>
    </location>
</feature>
<feature type="transmembrane region" description="Helical" evidence="6">
    <location>
        <begin position="136"/>
        <end position="156"/>
    </location>
</feature>
<dbReference type="GO" id="GO:0022857">
    <property type="term" value="F:transmembrane transporter activity"/>
    <property type="evidence" value="ECO:0007669"/>
    <property type="project" value="InterPro"/>
</dbReference>
<feature type="transmembrane region" description="Helical" evidence="6">
    <location>
        <begin position="176"/>
        <end position="195"/>
    </location>
</feature>
<dbReference type="PANTHER" id="PTHR32196">
    <property type="entry name" value="ABC TRANSPORTER PERMEASE PROTEIN YPHD-RELATED-RELATED"/>
    <property type="match status" value="1"/>
</dbReference>
<dbReference type="CDD" id="cd06579">
    <property type="entry name" value="TM_PBP1_transp_AraH_like"/>
    <property type="match status" value="1"/>
</dbReference>
<evidence type="ECO:0000256" key="2">
    <source>
        <dbReference type="ARBA" id="ARBA00022475"/>
    </source>
</evidence>
<evidence type="ECO:0000256" key="6">
    <source>
        <dbReference type="SAM" id="Phobius"/>
    </source>
</evidence>
<name>A0A3N1XYM2_9FIRM</name>
<keyword evidence="8" id="KW-1185">Reference proteome</keyword>
<evidence type="ECO:0000256" key="4">
    <source>
        <dbReference type="ARBA" id="ARBA00022989"/>
    </source>
</evidence>
<feature type="transmembrane region" description="Helical" evidence="6">
    <location>
        <begin position="72"/>
        <end position="88"/>
    </location>
</feature>
<keyword evidence="3 6" id="KW-0812">Transmembrane</keyword>
<dbReference type="GO" id="GO:0005886">
    <property type="term" value="C:plasma membrane"/>
    <property type="evidence" value="ECO:0007669"/>
    <property type="project" value="UniProtKB-SubCell"/>
</dbReference>
<evidence type="ECO:0000256" key="1">
    <source>
        <dbReference type="ARBA" id="ARBA00004651"/>
    </source>
</evidence>
<feature type="transmembrane region" description="Helical" evidence="6">
    <location>
        <begin position="108"/>
        <end position="131"/>
    </location>
</feature>
<dbReference type="PANTHER" id="PTHR32196:SF18">
    <property type="entry name" value="GALACTOSE_METHYL GALACTOSIDE IMPORT PERMEASE PROTEIN MGLC"/>
    <property type="match status" value="1"/>
</dbReference>
<keyword evidence="4 6" id="KW-1133">Transmembrane helix</keyword>
<comment type="caution">
    <text evidence="7">The sequence shown here is derived from an EMBL/GenBank/DDBJ whole genome shotgun (WGS) entry which is preliminary data.</text>
</comment>
<dbReference type="RefSeq" id="WP_123607795.1">
    <property type="nucleotide sequence ID" value="NZ_RJVG01000001.1"/>
</dbReference>
<dbReference type="AlphaFoldDB" id="A0A3N1XYM2"/>
<dbReference type="OrthoDB" id="9813906at2"/>
<reference evidence="7 8" key="1">
    <citation type="submission" date="2018-11" db="EMBL/GenBank/DDBJ databases">
        <title>Genomic Encyclopedia of Type Strains, Phase IV (KMG-IV): sequencing the most valuable type-strain genomes for metagenomic binning, comparative biology and taxonomic classification.</title>
        <authorList>
            <person name="Goeker M."/>
        </authorList>
    </citation>
    <scope>NUCLEOTIDE SEQUENCE [LARGE SCALE GENOMIC DNA]</scope>
    <source>
        <strain evidence="7 8">DSM 26537</strain>
    </source>
</reference>
<evidence type="ECO:0000313" key="7">
    <source>
        <dbReference type="EMBL" id="ROR31706.1"/>
    </source>
</evidence>
<protein>
    <submittedName>
        <fullName evidence="7">Methyl-galactoside transport system permease protein</fullName>
    </submittedName>
</protein>